<protein>
    <recommendedName>
        <fullName evidence="7">60S ribosomal protein L35</fullName>
    </recommendedName>
</protein>
<sequence>MELEMNVVTEHVHSSREQQSCHDNGVHFISFTDSSAAEAASSAVTSSWVCLCFCDPWLFIVPESPLGVMSKIKVHELRTKSKQELLNQLKELKAELALLRVAKVTGGAPNKLSKIKVVRLSIAQVLTVISQTRKAHLREVYKKKKFLPLDLRPKKTRAIRKRLTLHQASLKTEKQKKKDAYFPLRKYAVKA</sequence>
<feature type="coiled-coil region" evidence="4">
    <location>
        <begin position="75"/>
        <end position="102"/>
    </location>
</feature>
<evidence type="ECO:0000313" key="6">
    <source>
        <dbReference type="Proteomes" id="UP001605036"/>
    </source>
</evidence>
<dbReference type="InterPro" id="IPR036049">
    <property type="entry name" value="Ribosomal_uL29_sf"/>
</dbReference>
<keyword evidence="3" id="KW-0687">Ribonucleoprotein</keyword>
<evidence type="ECO:0000256" key="4">
    <source>
        <dbReference type="SAM" id="Coils"/>
    </source>
</evidence>
<evidence type="ECO:0000256" key="3">
    <source>
        <dbReference type="ARBA" id="ARBA00023274"/>
    </source>
</evidence>
<organism evidence="5 6">
    <name type="scientific">Riccia fluitans</name>
    <dbReference type="NCBI Taxonomy" id="41844"/>
    <lineage>
        <taxon>Eukaryota</taxon>
        <taxon>Viridiplantae</taxon>
        <taxon>Streptophyta</taxon>
        <taxon>Embryophyta</taxon>
        <taxon>Marchantiophyta</taxon>
        <taxon>Marchantiopsida</taxon>
        <taxon>Marchantiidae</taxon>
        <taxon>Marchantiales</taxon>
        <taxon>Ricciaceae</taxon>
        <taxon>Riccia</taxon>
    </lineage>
</organism>
<proteinExistence type="inferred from homology"/>
<dbReference type="NCBIfam" id="TIGR00012">
    <property type="entry name" value="L29"/>
    <property type="match status" value="1"/>
</dbReference>
<dbReference type="GO" id="GO:1990904">
    <property type="term" value="C:ribonucleoprotein complex"/>
    <property type="evidence" value="ECO:0007669"/>
    <property type="project" value="UniProtKB-KW"/>
</dbReference>
<keyword evidence="4" id="KW-0175">Coiled coil</keyword>
<dbReference type="Pfam" id="PF00831">
    <property type="entry name" value="Ribosomal_L29"/>
    <property type="match status" value="1"/>
</dbReference>
<dbReference type="InterPro" id="IPR001854">
    <property type="entry name" value="Ribosomal_uL29"/>
</dbReference>
<comment type="caution">
    <text evidence="5">The sequence shown here is derived from an EMBL/GenBank/DDBJ whole genome shotgun (WGS) entry which is preliminary data.</text>
</comment>
<dbReference type="AlphaFoldDB" id="A0ABD1YUX9"/>
<accession>A0ABD1YUX9</accession>
<comment type="similarity">
    <text evidence="1">Belongs to the universal ribosomal protein uL29 family.</text>
</comment>
<dbReference type="PANTHER" id="PTHR45722">
    <property type="entry name" value="60S RIBOSOMAL PROTEIN L35"/>
    <property type="match status" value="1"/>
</dbReference>
<gene>
    <name evidence="5" type="ORF">R1flu_006050</name>
</gene>
<dbReference type="PANTHER" id="PTHR45722:SF2">
    <property type="entry name" value="LARGE RIBOSOMAL SUBUNIT PROTEIN UL29-RELATED"/>
    <property type="match status" value="1"/>
</dbReference>
<reference evidence="5 6" key="1">
    <citation type="submission" date="2024-09" db="EMBL/GenBank/DDBJ databases">
        <title>Chromosome-scale assembly of Riccia fluitans.</title>
        <authorList>
            <person name="Paukszto L."/>
            <person name="Sawicki J."/>
            <person name="Karawczyk K."/>
            <person name="Piernik-Szablinska J."/>
            <person name="Szczecinska M."/>
            <person name="Mazdziarz M."/>
        </authorList>
    </citation>
    <scope>NUCLEOTIDE SEQUENCE [LARGE SCALE GENOMIC DNA]</scope>
    <source>
        <strain evidence="5">Rf_01</strain>
        <tissue evidence="5">Aerial parts of the thallus</tissue>
    </source>
</reference>
<dbReference type="CDD" id="cd00427">
    <property type="entry name" value="Ribosomal_L29_HIP"/>
    <property type="match status" value="1"/>
</dbReference>
<evidence type="ECO:0000313" key="5">
    <source>
        <dbReference type="EMBL" id="KAL2634571.1"/>
    </source>
</evidence>
<dbReference type="FunFam" id="6.10.250.3450:FF:000001">
    <property type="entry name" value="60S ribosomal protein L35"/>
    <property type="match status" value="1"/>
</dbReference>
<dbReference type="FunFam" id="1.10.287.310:FF:000002">
    <property type="entry name" value="60S ribosomal protein L35"/>
    <property type="match status" value="1"/>
</dbReference>
<evidence type="ECO:0000256" key="1">
    <source>
        <dbReference type="ARBA" id="ARBA00009254"/>
    </source>
</evidence>
<keyword evidence="2" id="KW-0689">Ribosomal protein</keyword>
<evidence type="ECO:0008006" key="7">
    <source>
        <dbReference type="Google" id="ProtNLM"/>
    </source>
</evidence>
<dbReference type="EMBL" id="JBHFFA010000003">
    <property type="protein sequence ID" value="KAL2634571.1"/>
    <property type="molecule type" value="Genomic_DNA"/>
</dbReference>
<dbReference type="SUPFAM" id="SSF46561">
    <property type="entry name" value="Ribosomal protein L29 (L29p)"/>
    <property type="match status" value="1"/>
</dbReference>
<name>A0ABD1YUX9_9MARC</name>
<dbReference type="HAMAP" id="MF_00374">
    <property type="entry name" value="Ribosomal_uL29"/>
    <property type="match status" value="1"/>
</dbReference>
<dbReference type="InterPro" id="IPR045059">
    <property type="entry name" value="Ribosomal_uL29_euk"/>
</dbReference>
<keyword evidence="6" id="KW-1185">Reference proteome</keyword>
<dbReference type="GO" id="GO:0005840">
    <property type="term" value="C:ribosome"/>
    <property type="evidence" value="ECO:0007669"/>
    <property type="project" value="UniProtKB-KW"/>
</dbReference>
<dbReference type="Gene3D" id="1.10.287.310">
    <property type="match status" value="1"/>
</dbReference>
<evidence type="ECO:0000256" key="2">
    <source>
        <dbReference type="ARBA" id="ARBA00022980"/>
    </source>
</evidence>
<dbReference type="Gene3D" id="6.10.250.3450">
    <property type="match status" value="1"/>
</dbReference>
<dbReference type="Proteomes" id="UP001605036">
    <property type="component" value="Unassembled WGS sequence"/>
</dbReference>